<dbReference type="AlphaFoldDB" id="A0ABD3HUF8"/>
<dbReference type="Proteomes" id="UP001633002">
    <property type="component" value="Unassembled WGS sequence"/>
</dbReference>
<evidence type="ECO:0000256" key="1">
    <source>
        <dbReference type="SAM" id="MobiDB-lite"/>
    </source>
</evidence>
<name>A0ABD3HUF8_9MARC</name>
<organism evidence="2 3">
    <name type="scientific">Riccia sorocarpa</name>
    <dbReference type="NCBI Taxonomy" id="122646"/>
    <lineage>
        <taxon>Eukaryota</taxon>
        <taxon>Viridiplantae</taxon>
        <taxon>Streptophyta</taxon>
        <taxon>Embryophyta</taxon>
        <taxon>Marchantiophyta</taxon>
        <taxon>Marchantiopsida</taxon>
        <taxon>Marchantiidae</taxon>
        <taxon>Marchantiales</taxon>
        <taxon>Ricciaceae</taxon>
        <taxon>Riccia</taxon>
    </lineage>
</organism>
<feature type="compositionally biased region" description="Basic and acidic residues" evidence="1">
    <location>
        <begin position="833"/>
        <end position="850"/>
    </location>
</feature>
<keyword evidence="3" id="KW-1185">Reference proteome</keyword>
<dbReference type="PANTHER" id="PTHR15319">
    <property type="entry name" value="TATA BOX-BINDING PROTEIN ASSOCIATED FACTOR RNA POLYMERASE I SUBUNIT C"/>
    <property type="match status" value="1"/>
</dbReference>
<gene>
    <name evidence="2" type="ORF">R1sor_007623</name>
</gene>
<dbReference type="PANTHER" id="PTHR15319:SF1">
    <property type="entry name" value="TATA BOX-BINDING PROTEIN-ASSOCIATED FACTOR RNA POLYMERASE I SUBUNIT C"/>
    <property type="match status" value="1"/>
</dbReference>
<comment type="caution">
    <text evidence="2">The sequence shown here is derived from an EMBL/GenBank/DDBJ whole genome shotgun (WGS) entry which is preliminary data.</text>
</comment>
<dbReference type="EMBL" id="JBJQOH010000003">
    <property type="protein sequence ID" value="KAL3693972.1"/>
    <property type="molecule type" value="Genomic_DNA"/>
</dbReference>
<accession>A0ABD3HUF8</accession>
<feature type="region of interest" description="Disordered" evidence="1">
    <location>
        <begin position="811"/>
        <end position="850"/>
    </location>
</feature>
<evidence type="ECO:0000313" key="2">
    <source>
        <dbReference type="EMBL" id="KAL3693972.1"/>
    </source>
</evidence>
<protein>
    <submittedName>
        <fullName evidence="2">Uncharacterized protein</fullName>
    </submittedName>
</protein>
<sequence length="1027" mass="115366">MAKRGAEFGDFYRPETAKSGAFEATQGPLPPWCMGSTFSPPQLMISDQLPLIFSQVGKPECIISTGQEIRFEQEAASETSEQTKSFLLSSAEPFVPSGLLQNYLEEDAALYRIDSHQKFLYHGNRLESIKCMDGNIILFFPCGKSGEKIGSSLCYPGADGVWYPVRRSLTVGDSGDLEEPQLSVSPSFGQPVLQKQLCCARMQPNALDHREYIYVAARTLYQVHFCVVLREVEYIRFVATYAATFQTHVSHVTWNPHLDQEAAVLLKNGEVALFDVPVGEKDHSDRVMDMKAKITLESPARSVRAKLMRADAGLKRGHDDSPSSLSVVVYEPKEDEDKLVRETWWRCEFAWHPQILFISGLHNVVKVDCRGELSSAAAAEGSASTNKKCFCDVTVIADVGAWTSVSRFCKTKSRKERILAFNRTELDGMCKFSVATQKHLMLFDARRVGSPVLQWEHGMQEDPPSLLIMLPASSLGSRLDERLRNYQNGRVILAVSFQSGDMRLFFYGSKGTHESLMRKNYSTAEFFEGYEWDDMSLAWEMPVKLNPPITVTRDWREVLGMSCGKVHGSVELEGVECISGIIISSHQLSERSVRNLNRGFTVLQLTGLGGIFLQQYIASEQPKVSFPVRSESGFQPQELNETWETSKPRLLVLAAFFKCSIVGLSNTEERMLSAPAENGDGYDEHCSKEEGMFQKFTELMRAPGVEKEIITEIPFRSHLKTVLQQLSVPLTMCEVTHTVLRMGLPSHWSPSVARLPSKLESRRQKEILPLIYSGPTSQITDEEIQEKLAKPCPLPSLLEIDCWTKMQSSSSRDRSLETGHSVHSANGVSSAGKEPEFPEGRDTDRPEQFVRGKKTIAGEKLFLEGCKNVENFLENLTQKLAPAVISLSDSREEDWLKSELDNHVFRYEISMNIFNKPDRVDNLTAVDQKSVSGRESHGGVSSSFSRERLCTLVAGKSLTDQGEKREGDRLSIMEAEICPVKLSFTNGSEETPLEEQLEEQEWKALEGLQAQLRNWQEKFKPYSEQYG</sequence>
<evidence type="ECO:0000313" key="3">
    <source>
        <dbReference type="Proteomes" id="UP001633002"/>
    </source>
</evidence>
<reference evidence="2 3" key="1">
    <citation type="submission" date="2024-09" db="EMBL/GenBank/DDBJ databases">
        <title>Chromosome-scale assembly of Riccia sorocarpa.</title>
        <authorList>
            <person name="Paukszto L."/>
        </authorList>
    </citation>
    <scope>NUCLEOTIDE SEQUENCE [LARGE SCALE GENOMIC DNA]</scope>
    <source>
        <strain evidence="2">LP-2024</strain>
        <tissue evidence="2">Aerial parts of the thallus</tissue>
    </source>
</reference>
<dbReference type="InterPro" id="IPR038801">
    <property type="entry name" value="TAF1C"/>
</dbReference>
<proteinExistence type="predicted"/>